<feature type="compositionally biased region" description="Low complexity" evidence="1">
    <location>
        <begin position="40"/>
        <end position="64"/>
    </location>
</feature>
<reference evidence="2 3" key="1">
    <citation type="submission" date="2014-02" db="EMBL/GenBank/DDBJ databases">
        <title>The genome sequence of Colletotrichum nymphaeae SA-01.</title>
        <authorList>
            <person name="Baroncelli R."/>
            <person name="Thon M.R."/>
        </authorList>
    </citation>
    <scope>NUCLEOTIDE SEQUENCE [LARGE SCALE GENOMIC DNA]</scope>
    <source>
        <strain evidence="2 3">SA-01</strain>
    </source>
</reference>
<organism evidence="2 3">
    <name type="scientific">Colletotrichum nymphaeae SA-01</name>
    <dbReference type="NCBI Taxonomy" id="1460502"/>
    <lineage>
        <taxon>Eukaryota</taxon>
        <taxon>Fungi</taxon>
        <taxon>Dikarya</taxon>
        <taxon>Ascomycota</taxon>
        <taxon>Pezizomycotina</taxon>
        <taxon>Sordariomycetes</taxon>
        <taxon>Hypocreomycetidae</taxon>
        <taxon>Glomerellales</taxon>
        <taxon>Glomerellaceae</taxon>
        <taxon>Colletotrichum</taxon>
        <taxon>Colletotrichum acutatum species complex</taxon>
    </lineage>
</organism>
<dbReference type="EMBL" id="JEMN01001127">
    <property type="protein sequence ID" value="KXH47159.1"/>
    <property type="molecule type" value="Genomic_DNA"/>
</dbReference>
<feature type="region of interest" description="Disordered" evidence="1">
    <location>
        <begin position="26"/>
        <end position="94"/>
    </location>
</feature>
<dbReference type="AlphaFoldDB" id="A0A135TGB5"/>
<keyword evidence="3" id="KW-1185">Reference proteome</keyword>
<evidence type="ECO:0000313" key="2">
    <source>
        <dbReference type="EMBL" id="KXH47159.1"/>
    </source>
</evidence>
<evidence type="ECO:0000256" key="1">
    <source>
        <dbReference type="SAM" id="MobiDB-lite"/>
    </source>
</evidence>
<name>A0A135TGB5_9PEZI</name>
<protein>
    <submittedName>
        <fullName evidence="2">Uncharacterized protein</fullName>
    </submittedName>
</protein>
<proteinExistence type="predicted"/>
<sequence>MIKLLQVPSVARQRIIAIDRKRNLHRHHSKAKFVRASSNSTPRVQRSTTRRTSSGGGTFVTTAGLAVRLSPRPDHPSPPQAMEKTKEGDSDPSYGLSDLQIAYFGIARRFLERHKRCFPLLMAAVDPSISEG</sequence>
<gene>
    <name evidence="2" type="ORF">CNYM01_10909</name>
</gene>
<dbReference type="Proteomes" id="UP000070054">
    <property type="component" value="Unassembled WGS sequence"/>
</dbReference>
<accession>A0A135TGB5</accession>
<evidence type="ECO:0000313" key="3">
    <source>
        <dbReference type="Proteomes" id="UP000070054"/>
    </source>
</evidence>
<comment type="caution">
    <text evidence="2">The sequence shown here is derived from an EMBL/GenBank/DDBJ whole genome shotgun (WGS) entry which is preliminary data.</text>
</comment>